<accession>X0WWG3</accession>
<feature type="non-terminal residue" evidence="1">
    <location>
        <position position="1"/>
    </location>
</feature>
<name>X0WWG3_9ZZZZ</name>
<gene>
    <name evidence="1" type="ORF">S01H1_53981</name>
</gene>
<evidence type="ECO:0000313" key="1">
    <source>
        <dbReference type="EMBL" id="GAG27527.1"/>
    </source>
</evidence>
<dbReference type="AlphaFoldDB" id="X0WWG3"/>
<dbReference type="EMBL" id="BARS01034990">
    <property type="protein sequence ID" value="GAG27527.1"/>
    <property type="molecule type" value="Genomic_DNA"/>
</dbReference>
<proteinExistence type="predicted"/>
<sequence length="44" mass="5163">FIRIGIAPYNTKQELRRVTKLLKNKASLGEFAKEKVEKRTDENE</sequence>
<organism evidence="1">
    <name type="scientific">marine sediment metagenome</name>
    <dbReference type="NCBI Taxonomy" id="412755"/>
    <lineage>
        <taxon>unclassified sequences</taxon>
        <taxon>metagenomes</taxon>
        <taxon>ecological metagenomes</taxon>
    </lineage>
</organism>
<protein>
    <submittedName>
        <fullName evidence="1">Uncharacterized protein</fullName>
    </submittedName>
</protein>
<comment type="caution">
    <text evidence="1">The sequence shown here is derived from an EMBL/GenBank/DDBJ whole genome shotgun (WGS) entry which is preliminary data.</text>
</comment>
<reference evidence="1" key="1">
    <citation type="journal article" date="2014" name="Front. Microbiol.">
        <title>High frequency of phylogenetically diverse reductive dehalogenase-homologous genes in deep subseafloor sedimentary metagenomes.</title>
        <authorList>
            <person name="Kawai M."/>
            <person name="Futagami T."/>
            <person name="Toyoda A."/>
            <person name="Takaki Y."/>
            <person name="Nishi S."/>
            <person name="Hori S."/>
            <person name="Arai W."/>
            <person name="Tsubouchi T."/>
            <person name="Morono Y."/>
            <person name="Uchiyama I."/>
            <person name="Ito T."/>
            <person name="Fujiyama A."/>
            <person name="Inagaki F."/>
            <person name="Takami H."/>
        </authorList>
    </citation>
    <scope>NUCLEOTIDE SEQUENCE</scope>
    <source>
        <strain evidence="1">Expedition CK06-06</strain>
    </source>
</reference>